<keyword evidence="7 13" id="KW-0479">Metal-binding</keyword>
<dbReference type="InterPro" id="IPR013116">
    <property type="entry name" value="KARI_N"/>
</dbReference>
<feature type="binding site" evidence="13">
    <location>
        <position position="227"/>
    </location>
    <ligand>
        <name>Mg(2+)</name>
        <dbReference type="ChEBI" id="CHEBI:18420"/>
        <label>2</label>
    </ligand>
</feature>
<evidence type="ECO:0000256" key="1">
    <source>
        <dbReference type="ARBA" id="ARBA00001946"/>
    </source>
</evidence>
<proteinExistence type="inferred from homology"/>
<comment type="function">
    <text evidence="2">Involved in the biosynthesis of branched-chain amino acids (BCAA). Catalyzes an alkyl-migration followed by a ketol-acid reduction of (S)-2-acetolactate (S2AL) to yield (R)-2,3-dihydroxy-isovalerate. In the isomerase reaction, S2AL is rearranged via a Mg-dependent methyl migration to produce 3-hydroxy-3-methyl-2-ketobutyrate (HMKB). In the reductase reaction, this 2-ketoacid undergoes a metal-dependent reduction by NADPH to yield (R)-2,3-dihydroxy-isovalerate.</text>
</comment>
<evidence type="ECO:0000256" key="6">
    <source>
        <dbReference type="ARBA" id="ARBA00022605"/>
    </source>
</evidence>
<dbReference type="Pfam" id="PF07991">
    <property type="entry name" value="KARI_N"/>
    <property type="match status" value="1"/>
</dbReference>
<dbReference type="GO" id="GO:0009099">
    <property type="term" value="P:L-valine biosynthetic process"/>
    <property type="evidence" value="ECO:0007669"/>
    <property type="project" value="UniProtKB-UniRule"/>
</dbReference>
<dbReference type="PIRSF" id="PIRSF000116">
    <property type="entry name" value="IlvC_gammaproteo"/>
    <property type="match status" value="1"/>
</dbReference>
<keyword evidence="16" id="KW-0413">Isomerase</keyword>
<evidence type="ECO:0000256" key="3">
    <source>
        <dbReference type="ARBA" id="ARBA00004864"/>
    </source>
</evidence>
<dbReference type="InterPro" id="IPR013023">
    <property type="entry name" value="KARI"/>
</dbReference>
<comment type="cofactor">
    <cofactor evidence="1">
        <name>Mg(2+)</name>
        <dbReference type="ChEBI" id="CHEBI:18420"/>
    </cofactor>
</comment>
<evidence type="ECO:0000256" key="10">
    <source>
        <dbReference type="ARBA" id="ARBA00023304"/>
    </source>
</evidence>
<dbReference type="Gene3D" id="3.40.50.720">
    <property type="entry name" value="NAD(P)-binding Rossmann-like Domain"/>
    <property type="match status" value="1"/>
</dbReference>
<keyword evidence="9 13" id="KW-0560">Oxidoreductase</keyword>
<feature type="binding site" evidence="13">
    <location>
        <position position="223"/>
    </location>
    <ligand>
        <name>Mg(2+)</name>
        <dbReference type="ChEBI" id="CHEBI:18420"/>
        <label>2</label>
    </ligand>
</feature>
<dbReference type="PANTHER" id="PTHR21371:SF1">
    <property type="entry name" value="KETOL-ACID REDUCTOISOMERASE, MITOCHONDRIAL"/>
    <property type="match status" value="1"/>
</dbReference>
<dbReference type="GO" id="GO:0009097">
    <property type="term" value="P:isoleucine biosynthetic process"/>
    <property type="evidence" value="ECO:0007669"/>
    <property type="project" value="UniProtKB-UniRule"/>
</dbReference>
<dbReference type="NCBIfam" id="TIGR00465">
    <property type="entry name" value="ilvC"/>
    <property type="match status" value="1"/>
</dbReference>
<comment type="pathway">
    <text evidence="4">Amino-acid biosynthesis; L-isoleucine biosynthesis; L-isoleucine from 2-oxobutanoate: step 2/4.</text>
</comment>
<evidence type="ECO:0000256" key="13">
    <source>
        <dbReference type="PROSITE-ProRule" id="PRU01198"/>
    </source>
</evidence>
<feature type="domain" description="KARI C-terminal knotted" evidence="15">
    <location>
        <begin position="179"/>
        <end position="321"/>
    </location>
</feature>
<evidence type="ECO:0000256" key="4">
    <source>
        <dbReference type="ARBA" id="ARBA00004885"/>
    </source>
</evidence>
<feature type="binding site" evidence="13">
    <location>
        <position position="187"/>
    </location>
    <ligand>
        <name>Mg(2+)</name>
        <dbReference type="ChEBI" id="CHEBI:18420"/>
        <label>1</label>
    </ligand>
</feature>
<dbReference type="EMBL" id="CADCWB010000222">
    <property type="protein sequence ID" value="CAA9530114.1"/>
    <property type="molecule type" value="Genomic_DNA"/>
</dbReference>
<dbReference type="SUPFAM" id="SSF51735">
    <property type="entry name" value="NAD(P)-binding Rossmann-fold domains"/>
    <property type="match status" value="1"/>
</dbReference>
<dbReference type="GO" id="GO:0016853">
    <property type="term" value="F:isomerase activity"/>
    <property type="evidence" value="ECO:0007669"/>
    <property type="project" value="UniProtKB-KW"/>
</dbReference>
<keyword evidence="6 13" id="KW-0028">Amino-acid biosynthesis</keyword>
<dbReference type="GO" id="GO:0005829">
    <property type="term" value="C:cytosol"/>
    <property type="evidence" value="ECO:0007669"/>
    <property type="project" value="TreeGrafter"/>
</dbReference>
<dbReference type="PROSITE" id="PS51850">
    <property type="entry name" value="KARI_N"/>
    <property type="match status" value="1"/>
</dbReference>
<evidence type="ECO:0000256" key="9">
    <source>
        <dbReference type="ARBA" id="ARBA00023002"/>
    </source>
</evidence>
<comment type="catalytic activity">
    <reaction evidence="11">
        <text>(2R)-2,3-dihydroxy-3-methylbutanoate + NADP(+) = (2S)-2-acetolactate + NADPH + H(+)</text>
        <dbReference type="Rhea" id="RHEA:22068"/>
        <dbReference type="ChEBI" id="CHEBI:15378"/>
        <dbReference type="ChEBI" id="CHEBI:49072"/>
        <dbReference type="ChEBI" id="CHEBI:57783"/>
        <dbReference type="ChEBI" id="CHEBI:58349"/>
        <dbReference type="ChEBI" id="CHEBI:58476"/>
        <dbReference type="EC" id="1.1.1.86"/>
    </reaction>
</comment>
<dbReference type="UniPathway" id="UPA00047">
    <property type="reaction ID" value="UER00056"/>
</dbReference>
<dbReference type="InterPro" id="IPR014359">
    <property type="entry name" value="KARI_prok"/>
</dbReference>
<dbReference type="InterPro" id="IPR036291">
    <property type="entry name" value="NAD(P)-bd_dom_sf"/>
</dbReference>
<dbReference type="SUPFAM" id="SSF48179">
    <property type="entry name" value="6-phosphogluconate dehydrogenase C-terminal domain-like"/>
    <property type="match status" value="1"/>
</dbReference>
<evidence type="ECO:0000313" key="16">
    <source>
        <dbReference type="EMBL" id="CAA9530114.1"/>
    </source>
</evidence>
<dbReference type="Gene3D" id="6.10.240.10">
    <property type="match status" value="1"/>
</dbReference>
<evidence type="ECO:0000256" key="5">
    <source>
        <dbReference type="ARBA" id="ARBA00010318"/>
    </source>
</evidence>
<name>A0A6J4TS35_9SPHN</name>
<dbReference type="PROSITE" id="PS51851">
    <property type="entry name" value="KARI_C"/>
    <property type="match status" value="1"/>
</dbReference>
<dbReference type="GO" id="GO:0050661">
    <property type="term" value="F:NADP binding"/>
    <property type="evidence" value="ECO:0007669"/>
    <property type="project" value="InterPro"/>
</dbReference>
<dbReference type="NCBIfam" id="NF004017">
    <property type="entry name" value="PRK05479.1"/>
    <property type="match status" value="1"/>
</dbReference>
<comment type="pathway">
    <text evidence="3">Amino-acid biosynthesis; L-valine biosynthesis; L-valine from pyruvate: step 2/4.</text>
</comment>
<organism evidence="16">
    <name type="scientific">uncultured Sphingomonas sp</name>
    <dbReference type="NCBI Taxonomy" id="158754"/>
    <lineage>
        <taxon>Bacteria</taxon>
        <taxon>Pseudomonadati</taxon>
        <taxon>Pseudomonadota</taxon>
        <taxon>Alphaproteobacteria</taxon>
        <taxon>Sphingomonadales</taxon>
        <taxon>Sphingomonadaceae</taxon>
        <taxon>Sphingomonas</taxon>
        <taxon>environmental samples</taxon>
    </lineage>
</organism>
<dbReference type="Pfam" id="PF01450">
    <property type="entry name" value="KARI_C"/>
    <property type="match status" value="1"/>
</dbReference>
<dbReference type="PANTHER" id="PTHR21371">
    <property type="entry name" value="KETOL-ACID REDUCTOISOMERASE, MITOCHONDRIAL"/>
    <property type="match status" value="1"/>
</dbReference>
<evidence type="ECO:0000256" key="8">
    <source>
        <dbReference type="ARBA" id="ARBA00022842"/>
    </source>
</evidence>
<dbReference type="InterPro" id="IPR000506">
    <property type="entry name" value="KARI_C"/>
</dbReference>
<dbReference type="AlphaFoldDB" id="A0A6J4TS35"/>
<feature type="binding site" evidence="13">
    <location>
        <position position="248"/>
    </location>
    <ligand>
        <name>substrate</name>
    </ligand>
</feature>
<gene>
    <name evidence="16" type="ORF">AVDCRST_MAG62-1792</name>
</gene>
<evidence type="ECO:0000256" key="2">
    <source>
        <dbReference type="ARBA" id="ARBA00002172"/>
    </source>
</evidence>
<keyword evidence="10 13" id="KW-0100">Branched-chain amino acid biosynthesis</keyword>
<reference evidence="16" key="1">
    <citation type="submission" date="2020-02" db="EMBL/GenBank/DDBJ databases">
        <authorList>
            <person name="Meier V. D."/>
        </authorList>
    </citation>
    <scope>NUCLEOTIDE SEQUENCE</scope>
    <source>
        <strain evidence="16">AVDCRST_MAG62</strain>
    </source>
</reference>
<dbReference type="InterPro" id="IPR008927">
    <property type="entry name" value="6-PGluconate_DH-like_C_sf"/>
</dbReference>
<evidence type="ECO:0000259" key="15">
    <source>
        <dbReference type="PROSITE" id="PS51851"/>
    </source>
</evidence>
<protein>
    <recommendedName>
        <fullName evidence="12">Ketol-acid reductoisomerase</fullName>
        <ecNumber evidence="12">1.1.1.86</ecNumber>
    </recommendedName>
</protein>
<sequence length="321" mass="33791">MIRDEAIDPAPLHHKSVAIIGFGNQGRAQALNLRDSGVVVRIGLRPGSPRAAEVRAEGFDVLTPGEAAEPADLVMLLAPDERLASIYDELLPSLAPGAAIGFSHGLAIHFGLIRPRHDLDVVMVAPKGPGTALRSLYEAGKGMVALAAVSQDASGHAWQLALAYARAIGCGRAGVIRSTFEEECVADLFNEQAVVWGAVPAILQAGFDTLVAAGVQPEVAYLECVSELKLLAELVEARGLAGTAEAISNTAELGALLGGERLVNSRLKAEMSAVLEEIQAGRFARQLSDEANADYPRLRAARNQARKTSLEQARKALLGDA</sequence>
<dbReference type="UniPathway" id="UPA00049">
    <property type="reaction ID" value="UER00060"/>
</dbReference>
<feature type="domain" description="KARI N-terminal Rossmann" evidence="14">
    <location>
        <begin position="1"/>
        <end position="178"/>
    </location>
</feature>
<dbReference type="GO" id="GO:0046872">
    <property type="term" value="F:metal ion binding"/>
    <property type="evidence" value="ECO:0007669"/>
    <property type="project" value="UniProtKB-UniRule"/>
</dbReference>
<evidence type="ECO:0000256" key="12">
    <source>
        <dbReference type="NCBIfam" id="TIGR00465"/>
    </source>
</evidence>
<dbReference type="EC" id="1.1.1.86" evidence="12"/>
<dbReference type="GO" id="GO:0004455">
    <property type="term" value="F:ketol-acid reductoisomerase activity"/>
    <property type="evidence" value="ECO:0007669"/>
    <property type="project" value="UniProtKB-UniRule"/>
</dbReference>
<accession>A0A6J4TS35</accession>
<feature type="binding site" evidence="13">
    <location>
        <position position="187"/>
    </location>
    <ligand>
        <name>Mg(2+)</name>
        <dbReference type="ChEBI" id="CHEBI:18420"/>
        <label>2</label>
    </ligand>
</feature>
<comment type="similarity">
    <text evidence="5 13">Belongs to the ketol-acid reductoisomerase family.</text>
</comment>
<keyword evidence="8 13" id="KW-0460">Magnesium</keyword>
<evidence type="ECO:0000259" key="14">
    <source>
        <dbReference type="PROSITE" id="PS51850"/>
    </source>
</evidence>
<evidence type="ECO:0000256" key="11">
    <source>
        <dbReference type="ARBA" id="ARBA00049021"/>
    </source>
</evidence>
<evidence type="ECO:0000256" key="7">
    <source>
        <dbReference type="ARBA" id="ARBA00022723"/>
    </source>
</evidence>
<feature type="binding site" evidence="13">
    <location>
        <position position="191"/>
    </location>
    <ligand>
        <name>Mg(2+)</name>
        <dbReference type="ChEBI" id="CHEBI:18420"/>
        <label>1</label>
    </ligand>
</feature>